<dbReference type="SUPFAM" id="SSF46934">
    <property type="entry name" value="UBA-like"/>
    <property type="match status" value="1"/>
</dbReference>
<keyword evidence="1" id="KW-1133">Transmembrane helix</keyword>
<gene>
    <name evidence="3" type="ORF">PRVXT_001719</name>
</gene>
<evidence type="ECO:0000313" key="3">
    <source>
        <dbReference type="EMBL" id="XBX73718.1"/>
    </source>
</evidence>
<dbReference type="Pfam" id="PF14242">
    <property type="entry name" value="DUF4342"/>
    <property type="match status" value="1"/>
</dbReference>
<dbReference type="AlphaFoldDB" id="A0AAU7VI25"/>
<feature type="transmembrane region" description="Helical" evidence="1">
    <location>
        <begin position="88"/>
        <end position="113"/>
    </location>
</feature>
<dbReference type="EMBL" id="CP158367">
    <property type="protein sequence ID" value="XBX73718.1"/>
    <property type="molecule type" value="Genomic_DNA"/>
</dbReference>
<dbReference type="Gene3D" id="1.10.8.10">
    <property type="entry name" value="DNA helicase RuvA subunit, C-terminal domain"/>
    <property type="match status" value="1"/>
</dbReference>
<organism evidence="3">
    <name type="scientific">Proteinivorax tanatarense</name>
    <dbReference type="NCBI Taxonomy" id="1260629"/>
    <lineage>
        <taxon>Bacteria</taxon>
        <taxon>Bacillati</taxon>
        <taxon>Bacillota</taxon>
        <taxon>Clostridia</taxon>
        <taxon>Eubacteriales</taxon>
        <taxon>Proteinivoracaceae</taxon>
        <taxon>Proteinivorax</taxon>
    </lineage>
</organism>
<evidence type="ECO:0000256" key="1">
    <source>
        <dbReference type="SAM" id="Phobius"/>
    </source>
</evidence>
<dbReference type="InterPro" id="IPR025642">
    <property type="entry name" value="DUF4342"/>
</dbReference>
<sequence>MDEIRKIEYIIEKTKVSYETAHKVLLNCNGDEIKAVEKIKELNKNSSTYSETITVEGSNLLEKIKEIIREGNVTKIIVKSKKKVMLEIPVTVGAVGVILAPYAAAIGAIAMLVTDCTLEIEKEH</sequence>
<reference evidence="3" key="1">
    <citation type="journal article" date="2013" name="Extremophiles">
        <title>Proteinivorax tanatarense gen. nov., sp. nov., an anaerobic, haloalkaliphilic, proteolytic bacterium isolated from a decaying algal bloom, and proposal of Proteinivoraceae fam. nov.</title>
        <authorList>
            <person name="Kevbrin V."/>
            <person name="Boltyanskaya Y."/>
            <person name="Zhilina T."/>
            <person name="Kolganova T."/>
            <person name="Lavrentjeva E."/>
            <person name="Kuznetsov B."/>
        </authorList>
    </citation>
    <scope>NUCLEOTIDE SEQUENCE</scope>
    <source>
        <strain evidence="3">Z-910T</strain>
    </source>
</reference>
<dbReference type="InterPro" id="IPR009060">
    <property type="entry name" value="UBA-like_sf"/>
</dbReference>
<dbReference type="RefSeq" id="WP_350342480.1">
    <property type="nucleotide sequence ID" value="NZ_CP158367.1"/>
</dbReference>
<name>A0AAU7VI25_9FIRM</name>
<reference evidence="3" key="2">
    <citation type="submission" date="2024-06" db="EMBL/GenBank/DDBJ databases">
        <authorList>
            <person name="Petrova K.O."/>
            <person name="Toshchakov S.V."/>
            <person name="Boltjanskaja Y.V."/>
            <person name="Kevbrin V."/>
        </authorList>
    </citation>
    <scope>NUCLEOTIDE SEQUENCE</scope>
    <source>
        <strain evidence="3">Z-910T</strain>
    </source>
</reference>
<keyword evidence="1" id="KW-0812">Transmembrane</keyword>
<feature type="domain" description="DUF4342" evidence="2">
    <location>
        <begin position="48"/>
        <end position="122"/>
    </location>
</feature>
<accession>A0AAU7VI25</accession>
<proteinExistence type="predicted"/>
<protein>
    <submittedName>
        <fullName evidence="3">DUF4342 domain-containing protein</fullName>
    </submittedName>
</protein>
<evidence type="ECO:0000259" key="2">
    <source>
        <dbReference type="Pfam" id="PF14242"/>
    </source>
</evidence>
<keyword evidence="1" id="KW-0472">Membrane</keyword>